<dbReference type="OrthoDB" id="6077919at2759"/>
<comment type="caution">
    <text evidence="10">The sequence shown here is derived from an EMBL/GenBank/DDBJ whole genome shotgun (WGS) entry which is preliminary data.</text>
</comment>
<dbReference type="GO" id="GO:0005634">
    <property type="term" value="C:nucleus"/>
    <property type="evidence" value="ECO:0007669"/>
    <property type="project" value="UniProtKB-SubCell"/>
</dbReference>
<evidence type="ECO:0000256" key="4">
    <source>
        <dbReference type="ARBA" id="ARBA00022771"/>
    </source>
</evidence>
<evidence type="ECO:0000256" key="6">
    <source>
        <dbReference type="ARBA" id="ARBA00023242"/>
    </source>
</evidence>
<feature type="region of interest" description="Disordered" evidence="8">
    <location>
        <begin position="1"/>
        <end position="20"/>
    </location>
</feature>
<dbReference type="CDD" id="cd12148">
    <property type="entry name" value="fungal_TF_MHR"/>
    <property type="match status" value="1"/>
</dbReference>
<evidence type="ECO:0000256" key="7">
    <source>
        <dbReference type="PROSITE-ProRule" id="PRU00042"/>
    </source>
</evidence>
<dbReference type="PANTHER" id="PTHR40626">
    <property type="entry name" value="MIP31509P"/>
    <property type="match status" value="1"/>
</dbReference>
<evidence type="ECO:0000313" key="10">
    <source>
        <dbReference type="EMBL" id="KAF3035333.1"/>
    </source>
</evidence>
<comment type="subcellular location">
    <subcellularLocation>
        <location evidence="1">Nucleus</location>
    </subcellularLocation>
</comment>
<reference evidence="10" key="1">
    <citation type="submission" date="2019-04" db="EMBL/GenBank/DDBJ databases">
        <title>Sequencing of skin fungus with MAO and IRED activity.</title>
        <authorList>
            <person name="Marsaioli A.J."/>
            <person name="Bonatto J.M.C."/>
            <person name="Reis Junior O."/>
        </authorList>
    </citation>
    <scope>NUCLEOTIDE SEQUENCE</scope>
    <source>
        <strain evidence="10">28M1</strain>
    </source>
</reference>
<name>A0A9P4WL65_9PLEO</name>
<gene>
    <name evidence="10" type="ORF">E8E12_006065</name>
</gene>
<evidence type="ECO:0000256" key="8">
    <source>
        <dbReference type="SAM" id="MobiDB-lite"/>
    </source>
</evidence>
<dbReference type="PANTHER" id="PTHR40626:SF11">
    <property type="entry name" value="ZINC FINGER PROTEIN YPR022C"/>
    <property type="match status" value="1"/>
</dbReference>
<evidence type="ECO:0000256" key="1">
    <source>
        <dbReference type="ARBA" id="ARBA00004123"/>
    </source>
</evidence>
<evidence type="ECO:0000259" key="9">
    <source>
        <dbReference type="PROSITE" id="PS50157"/>
    </source>
</evidence>
<keyword evidence="5" id="KW-0862">Zinc</keyword>
<dbReference type="GO" id="GO:0008270">
    <property type="term" value="F:zinc ion binding"/>
    <property type="evidence" value="ECO:0007669"/>
    <property type="project" value="UniProtKB-KW"/>
</dbReference>
<organism evidence="10 11">
    <name type="scientific">Didymella heteroderae</name>
    <dbReference type="NCBI Taxonomy" id="1769908"/>
    <lineage>
        <taxon>Eukaryota</taxon>
        <taxon>Fungi</taxon>
        <taxon>Dikarya</taxon>
        <taxon>Ascomycota</taxon>
        <taxon>Pezizomycotina</taxon>
        <taxon>Dothideomycetes</taxon>
        <taxon>Pleosporomycetidae</taxon>
        <taxon>Pleosporales</taxon>
        <taxon>Pleosporineae</taxon>
        <taxon>Didymellaceae</taxon>
        <taxon>Didymella</taxon>
    </lineage>
</organism>
<dbReference type="EMBL" id="SWKV01000059">
    <property type="protein sequence ID" value="KAF3035333.1"/>
    <property type="molecule type" value="Genomic_DNA"/>
</dbReference>
<dbReference type="Pfam" id="PF04082">
    <property type="entry name" value="Fungal_trans"/>
    <property type="match status" value="1"/>
</dbReference>
<dbReference type="InterPro" id="IPR051059">
    <property type="entry name" value="VerF-like"/>
</dbReference>
<dbReference type="InterPro" id="IPR036236">
    <property type="entry name" value="Znf_C2H2_sf"/>
</dbReference>
<dbReference type="InterPro" id="IPR007219">
    <property type="entry name" value="XnlR_reg_dom"/>
</dbReference>
<feature type="region of interest" description="Disordered" evidence="8">
    <location>
        <begin position="64"/>
        <end position="95"/>
    </location>
</feature>
<dbReference type="GO" id="GO:0000978">
    <property type="term" value="F:RNA polymerase II cis-regulatory region sequence-specific DNA binding"/>
    <property type="evidence" value="ECO:0007669"/>
    <property type="project" value="InterPro"/>
</dbReference>
<protein>
    <recommendedName>
        <fullName evidence="9">C2H2-type domain-containing protein</fullName>
    </recommendedName>
</protein>
<feature type="compositionally biased region" description="Polar residues" evidence="8">
    <location>
        <begin position="1"/>
        <end position="10"/>
    </location>
</feature>
<accession>A0A9P4WL65</accession>
<sequence length="769" mass="84637">MSTVNYTKTGRVSKAKKGLKSYTRAEHLRRHQRNHAQEGGMVCKFPDCGKTFFRSDLLQRHEERHNELGGNVSRQPSVSSSEHSAHPSPMSVPASLSMVPAHTLPAVSYPQQPIVSPQPEPSSLSSGSKIIQNMAYLQRHSISGPVPVDAMAASGTWVPESFAPSPYSCSSGYASPAPCPEYGHMYATPPYGASLVRTRASSNASFIEQNWAQASQSPTSSISMPFSWASDEKSLIASTFPYTPVSYATTNMPMDAGIGAIAHFGQYESHTLVQMDNEESAQLFPGEHYGMSQFARAYPFEQWLNSYWRLFHPTFPIVHRFTFDRLETSPMLYAAMVAIGAHFSNDIHDARELHERCVKLLVKRQDMNMGGCDRLCDLQAVFLVEVFALNFARRCARSLSARFIAMFDQLVGLRSAEPSVVTTPLLHDSTDDSSFQDQWLHWVSLSARHRLLAQEYSMMPRCIAEATVCRIAGSYDAFQSSVLIAALYPPSSYATPHLQPAIEHLIHDGPSTKQQLAIAQLVQLAPIGALLAVSGESWILGTKVTSQEEFAAYRTELQSWVAHLWSATVGDRSHSILEALRLSVEILTSSLNTQEPSNLAFNDLGLFYAALVLWAATAAATNKLLGSGLLYQQARSSLESAALVAPMVPSGYPTGQSTSSATDRFAGLQQTALPLSSDQRSSIPRAEILANTSRFLSTVVEDVTSFNVEPCQTGCKSMLLFTKMQLRGSRQDTVLSDYSTSNHNHAELINAAISQIERMLNHEWTYWGI</sequence>
<dbReference type="PROSITE" id="PS50157">
    <property type="entry name" value="ZINC_FINGER_C2H2_2"/>
    <property type="match status" value="1"/>
</dbReference>
<keyword evidence="4 7" id="KW-0863">Zinc-finger</keyword>
<proteinExistence type="predicted"/>
<evidence type="ECO:0000256" key="5">
    <source>
        <dbReference type="ARBA" id="ARBA00022833"/>
    </source>
</evidence>
<feature type="domain" description="C2H2-type" evidence="9">
    <location>
        <begin position="41"/>
        <end position="65"/>
    </location>
</feature>
<dbReference type="Pfam" id="PF00096">
    <property type="entry name" value="zf-C2H2"/>
    <property type="match status" value="1"/>
</dbReference>
<dbReference type="GO" id="GO:0000981">
    <property type="term" value="F:DNA-binding transcription factor activity, RNA polymerase II-specific"/>
    <property type="evidence" value="ECO:0007669"/>
    <property type="project" value="InterPro"/>
</dbReference>
<dbReference type="Proteomes" id="UP000758155">
    <property type="component" value="Unassembled WGS sequence"/>
</dbReference>
<dbReference type="AlphaFoldDB" id="A0A9P4WL65"/>
<keyword evidence="6" id="KW-0539">Nucleus</keyword>
<feature type="compositionally biased region" description="Low complexity" evidence="8">
    <location>
        <begin position="76"/>
        <end position="91"/>
    </location>
</feature>
<dbReference type="SUPFAM" id="SSF57667">
    <property type="entry name" value="beta-beta-alpha zinc fingers"/>
    <property type="match status" value="1"/>
</dbReference>
<evidence type="ECO:0000256" key="3">
    <source>
        <dbReference type="ARBA" id="ARBA00022737"/>
    </source>
</evidence>
<dbReference type="PROSITE" id="PS00028">
    <property type="entry name" value="ZINC_FINGER_C2H2_1"/>
    <property type="match status" value="1"/>
</dbReference>
<keyword evidence="2" id="KW-0479">Metal-binding</keyword>
<dbReference type="InterPro" id="IPR013087">
    <property type="entry name" value="Znf_C2H2_type"/>
</dbReference>
<evidence type="ECO:0000313" key="11">
    <source>
        <dbReference type="Proteomes" id="UP000758155"/>
    </source>
</evidence>
<dbReference type="GO" id="GO:0000785">
    <property type="term" value="C:chromatin"/>
    <property type="evidence" value="ECO:0007669"/>
    <property type="project" value="TreeGrafter"/>
</dbReference>
<dbReference type="GO" id="GO:0006351">
    <property type="term" value="P:DNA-templated transcription"/>
    <property type="evidence" value="ECO:0007669"/>
    <property type="project" value="InterPro"/>
</dbReference>
<evidence type="ECO:0000256" key="2">
    <source>
        <dbReference type="ARBA" id="ARBA00022723"/>
    </source>
</evidence>
<dbReference type="Gene3D" id="3.30.160.60">
    <property type="entry name" value="Classic Zinc Finger"/>
    <property type="match status" value="1"/>
</dbReference>
<keyword evidence="3" id="KW-0677">Repeat</keyword>
<keyword evidence="11" id="KW-1185">Reference proteome</keyword>